<dbReference type="SUPFAM" id="SSF143856">
    <property type="entry name" value="DeoB insert domain-like"/>
    <property type="match status" value="1"/>
</dbReference>
<dbReference type="RefSeq" id="WP_006863242.1">
    <property type="nucleotide sequence ID" value="NZ_ACCL02000017.1"/>
</dbReference>
<dbReference type="UniPathway" id="UPA00087">
    <property type="reaction ID" value="UER00173"/>
</dbReference>
<accession>C6LIB6</accession>
<dbReference type="EMBL" id="ACCL02000017">
    <property type="protein sequence ID" value="EET59612.1"/>
    <property type="molecule type" value="Genomic_DNA"/>
</dbReference>
<dbReference type="CDD" id="cd16009">
    <property type="entry name" value="PPM"/>
    <property type="match status" value="1"/>
</dbReference>
<dbReference type="STRING" id="168384.SAMN05660368_01909"/>
<dbReference type="GO" id="GO:0006018">
    <property type="term" value="P:2-deoxyribose 1-phosphate catabolic process"/>
    <property type="evidence" value="ECO:0007669"/>
    <property type="project" value="UniProtKB-UniRule"/>
</dbReference>
<feature type="binding site" evidence="6">
    <location>
        <position position="283"/>
    </location>
    <ligand>
        <name>Mn(2+)</name>
        <dbReference type="ChEBI" id="CHEBI:29035"/>
        <label>2</label>
    </ligand>
</feature>
<keyword evidence="2 6" id="KW-0963">Cytoplasm</keyword>
<dbReference type="Pfam" id="PF01676">
    <property type="entry name" value="Metalloenzyme"/>
    <property type="match status" value="1"/>
</dbReference>
<comment type="similarity">
    <text evidence="1 6">Belongs to the phosphopentomutase family.</text>
</comment>
<comment type="catalytic activity">
    <reaction evidence="6">
        <text>2-deoxy-alpha-D-ribose 1-phosphate = 2-deoxy-D-ribose 5-phosphate</text>
        <dbReference type="Rhea" id="RHEA:27658"/>
        <dbReference type="ChEBI" id="CHEBI:57259"/>
        <dbReference type="ChEBI" id="CHEBI:62877"/>
        <dbReference type="EC" id="5.4.2.7"/>
    </reaction>
</comment>
<feature type="binding site" evidence="6">
    <location>
        <position position="336"/>
    </location>
    <ligand>
        <name>Mn(2+)</name>
        <dbReference type="ChEBI" id="CHEBI:29035"/>
        <label>2</label>
    </ligand>
</feature>
<keyword evidence="3 6" id="KW-0479">Metal-binding</keyword>
<dbReference type="AlphaFoldDB" id="C6LIB6"/>
<sequence length="392" mass="42974">MDINRVFVIVLDSYGIGNAPDAADFGDAGANTLATIRKSEKYDTPNMKKLGLFCIDGVEPVPDQPPLEGAFGRLTEASRGKDTTIGHWEIAGIISEKPLPTYPDGFPQEVLDELEKATGRKILCNKPYSGTQVIADYGEEHMKTGSLIVYTSADSVLQIAAHEDVVPLETLYDYCHKAREIMMGEHSVGRVIARPFVGTPGNFTRTPHRHDYSLEPPAQTMMDVIAENGMDTLGVGKIYDIFAGKNIQRTVSITNNVDGMEKTLEFQKEDFHGLCFVNLVDFDMLYGHRNDIDGYANAATVFDEQLGTFMERMRDDDVLFITADHGCDPGYPGTDHTREQIPVLVYGAAVKPGVNLGTGSTYANIGATVLDMLGLKGQIKGESFYPLIKKSC</sequence>
<dbReference type="GO" id="GO:0008973">
    <property type="term" value="F:phosphopentomutase activity"/>
    <property type="evidence" value="ECO:0007669"/>
    <property type="project" value="UniProtKB-UniRule"/>
</dbReference>
<comment type="caution">
    <text evidence="9">The sequence shown here is derived from an EMBL/GenBank/DDBJ whole genome shotgun (WGS) entry which is preliminary data.</text>
</comment>
<evidence type="ECO:0000313" key="10">
    <source>
        <dbReference type="Proteomes" id="UP000005561"/>
    </source>
</evidence>
<evidence type="ECO:0000256" key="2">
    <source>
        <dbReference type="ARBA" id="ARBA00022490"/>
    </source>
</evidence>
<comment type="cofactor">
    <cofactor evidence="6">
        <name>Mn(2+)</name>
        <dbReference type="ChEBI" id="CHEBI:29035"/>
    </cofactor>
    <text evidence="6">Binds 2 manganese ions.</text>
</comment>
<dbReference type="InterPro" id="IPR024052">
    <property type="entry name" value="Phosphopentomutase_DeoB_cap_sf"/>
</dbReference>
<dbReference type="NCBIfam" id="NF003766">
    <property type="entry name" value="PRK05362.1"/>
    <property type="match status" value="1"/>
</dbReference>
<dbReference type="GO" id="GO:0000287">
    <property type="term" value="F:magnesium ion binding"/>
    <property type="evidence" value="ECO:0007669"/>
    <property type="project" value="UniProtKB-UniRule"/>
</dbReference>
<dbReference type="Proteomes" id="UP000005561">
    <property type="component" value="Unassembled WGS sequence"/>
</dbReference>
<dbReference type="eggNOG" id="COG1015">
    <property type="taxonomic scope" value="Bacteria"/>
</dbReference>
<dbReference type="GO" id="GO:0030145">
    <property type="term" value="F:manganese ion binding"/>
    <property type="evidence" value="ECO:0007669"/>
    <property type="project" value="UniProtKB-UniRule"/>
</dbReference>
<proteinExistence type="inferred from homology"/>
<dbReference type="NCBIfam" id="TIGR01696">
    <property type="entry name" value="deoB"/>
    <property type="match status" value="1"/>
</dbReference>
<dbReference type="PANTHER" id="PTHR21110:SF0">
    <property type="entry name" value="PHOSPHOPENTOMUTASE"/>
    <property type="match status" value="1"/>
</dbReference>
<dbReference type="HAMAP" id="MF_00740">
    <property type="entry name" value="Phosphopentomut"/>
    <property type="match status" value="1"/>
</dbReference>
<dbReference type="Gene3D" id="3.30.70.1250">
    <property type="entry name" value="Phosphopentomutase"/>
    <property type="match status" value="1"/>
</dbReference>
<evidence type="ECO:0000256" key="7">
    <source>
        <dbReference type="NCBIfam" id="TIGR01696"/>
    </source>
</evidence>
<dbReference type="FunFam" id="3.30.70.1250:FF:000001">
    <property type="entry name" value="Phosphopentomutase"/>
    <property type="match status" value="1"/>
</dbReference>
<dbReference type="PANTHER" id="PTHR21110">
    <property type="entry name" value="PHOSPHOPENTOMUTASE"/>
    <property type="match status" value="1"/>
</dbReference>
<comment type="subcellular location">
    <subcellularLocation>
        <location evidence="6">Cytoplasm</location>
    </subcellularLocation>
</comment>
<dbReference type="OrthoDB" id="9769930at2"/>
<feature type="binding site" evidence="6">
    <location>
        <position position="325"/>
    </location>
    <ligand>
        <name>Mn(2+)</name>
        <dbReference type="ChEBI" id="CHEBI:29035"/>
        <label>1</label>
    </ligand>
</feature>
<keyword evidence="10" id="KW-1185">Reference proteome</keyword>
<dbReference type="EC" id="5.4.2.7" evidence="6 7"/>
<evidence type="ECO:0000256" key="3">
    <source>
        <dbReference type="ARBA" id="ARBA00022723"/>
    </source>
</evidence>
<dbReference type="InterPro" id="IPR006124">
    <property type="entry name" value="Metalloenzyme"/>
</dbReference>
<dbReference type="SUPFAM" id="SSF53649">
    <property type="entry name" value="Alkaline phosphatase-like"/>
    <property type="match status" value="1"/>
</dbReference>
<comment type="catalytic activity">
    <reaction evidence="6">
        <text>alpha-D-ribose 1-phosphate = D-ribose 5-phosphate</text>
        <dbReference type="Rhea" id="RHEA:18793"/>
        <dbReference type="ChEBI" id="CHEBI:57720"/>
        <dbReference type="ChEBI" id="CHEBI:78346"/>
        <dbReference type="EC" id="5.4.2.7"/>
    </reaction>
</comment>
<evidence type="ECO:0000313" key="9">
    <source>
        <dbReference type="EMBL" id="EET59612.1"/>
    </source>
</evidence>
<dbReference type="GO" id="GO:0009117">
    <property type="term" value="P:nucleotide metabolic process"/>
    <property type="evidence" value="ECO:0007669"/>
    <property type="project" value="UniProtKB-UniRule"/>
</dbReference>
<feature type="binding site" evidence="6">
    <location>
        <position position="12"/>
    </location>
    <ligand>
        <name>Mn(2+)</name>
        <dbReference type="ChEBI" id="CHEBI:29035"/>
        <label>1</label>
    </ligand>
</feature>
<evidence type="ECO:0000256" key="4">
    <source>
        <dbReference type="ARBA" id="ARBA00023211"/>
    </source>
</evidence>
<dbReference type="GO" id="GO:0043094">
    <property type="term" value="P:metabolic compound salvage"/>
    <property type="evidence" value="ECO:0007669"/>
    <property type="project" value="UniProtKB-UniRule"/>
</dbReference>
<reference evidence="9" key="1">
    <citation type="submission" date="2009-07" db="EMBL/GenBank/DDBJ databases">
        <authorList>
            <person name="Weinstock G."/>
            <person name="Sodergren E."/>
            <person name="Clifton S."/>
            <person name="Fulton L."/>
            <person name="Fulton B."/>
            <person name="Courtney L."/>
            <person name="Fronick C."/>
            <person name="Harrison M."/>
            <person name="Strong C."/>
            <person name="Farmer C."/>
            <person name="Delahaunty K."/>
            <person name="Markovic C."/>
            <person name="Hall O."/>
            <person name="Minx P."/>
            <person name="Tomlinson C."/>
            <person name="Mitreva M."/>
            <person name="Nelson J."/>
            <person name="Hou S."/>
            <person name="Wollam A."/>
            <person name="Pepin K.H."/>
            <person name="Johnson M."/>
            <person name="Bhonagiri V."/>
            <person name="Nash W.E."/>
            <person name="Warren W."/>
            <person name="Chinwalla A."/>
            <person name="Mardis E.R."/>
            <person name="Wilson R.K."/>
        </authorList>
    </citation>
    <scope>NUCLEOTIDE SEQUENCE [LARGE SCALE GENOMIC DNA]</scope>
    <source>
        <strain evidence="9">DSM 14469</strain>
    </source>
</reference>
<keyword evidence="4 6" id="KW-0464">Manganese</keyword>
<dbReference type="InterPro" id="IPR017850">
    <property type="entry name" value="Alkaline_phosphatase_core_sf"/>
</dbReference>
<feature type="binding site" evidence="6">
    <location>
        <position position="324"/>
    </location>
    <ligand>
        <name>Mn(2+)</name>
        <dbReference type="ChEBI" id="CHEBI:29035"/>
        <label>1</label>
    </ligand>
</feature>
<evidence type="ECO:0000259" key="8">
    <source>
        <dbReference type="Pfam" id="PF01676"/>
    </source>
</evidence>
<dbReference type="PIRSF" id="PIRSF001491">
    <property type="entry name" value="Ppentomutase"/>
    <property type="match status" value="1"/>
</dbReference>
<evidence type="ECO:0000256" key="1">
    <source>
        <dbReference type="ARBA" id="ARBA00010373"/>
    </source>
</evidence>
<organism evidence="9 10">
    <name type="scientific">Marvinbryantia formatexigens DSM 14469</name>
    <dbReference type="NCBI Taxonomy" id="478749"/>
    <lineage>
        <taxon>Bacteria</taxon>
        <taxon>Bacillati</taxon>
        <taxon>Bacillota</taxon>
        <taxon>Clostridia</taxon>
        <taxon>Lachnospirales</taxon>
        <taxon>Lachnospiraceae</taxon>
        <taxon>Marvinbryantia</taxon>
    </lineage>
</organism>
<dbReference type="Gene3D" id="3.40.720.10">
    <property type="entry name" value="Alkaline Phosphatase, subunit A"/>
    <property type="match status" value="1"/>
</dbReference>
<keyword evidence="5 6" id="KW-0413">Isomerase</keyword>
<comment type="pathway">
    <text evidence="6">Carbohydrate degradation; 2-deoxy-D-ribose 1-phosphate degradation; D-glyceraldehyde 3-phosphate and acetaldehyde from 2-deoxy-alpha-D-ribose 1-phosphate: step 1/2.</text>
</comment>
<feature type="domain" description="Metalloenzyme" evidence="8">
    <location>
        <begin position="5"/>
        <end position="376"/>
    </location>
</feature>
<comment type="function">
    <text evidence="6">Isomerase that catalyzes the conversion of deoxy-ribose 1-phosphate (dRib-1-P) and ribose 1-phosphate (Rib-1-P) to deoxy-ribose 5-phosphate (dRib-5-P) and ribose 5-phosphate (Rib-5-P), respectively.</text>
</comment>
<feature type="binding site" evidence="6">
    <location>
        <position position="288"/>
    </location>
    <ligand>
        <name>Mn(2+)</name>
        <dbReference type="ChEBI" id="CHEBI:29035"/>
        <label>2</label>
    </ligand>
</feature>
<dbReference type="GO" id="GO:0006015">
    <property type="term" value="P:5-phosphoribose 1-diphosphate biosynthetic process"/>
    <property type="evidence" value="ECO:0007669"/>
    <property type="project" value="UniProtKB-UniPathway"/>
</dbReference>
<protein>
    <recommendedName>
        <fullName evidence="6 7">Phosphopentomutase</fullName>
        <ecNumber evidence="6 7">5.4.2.7</ecNumber>
    </recommendedName>
    <alternativeName>
        <fullName evidence="6">Phosphodeoxyribomutase</fullName>
    </alternativeName>
</protein>
<evidence type="ECO:0000256" key="6">
    <source>
        <dbReference type="HAMAP-Rule" id="MF_00740"/>
    </source>
</evidence>
<gene>
    <name evidence="6 9" type="primary">deoB</name>
    <name evidence="9" type="ORF">BRYFOR_08470</name>
</gene>
<dbReference type="GO" id="GO:0005829">
    <property type="term" value="C:cytosol"/>
    <property type="evidence" value="ECO:0007669"/>
    <property type="project" value="TreeGrafter"/>
</dbReference>
<dbReference type="InterPro" id="IPR010045">
    <property type="entry name" value="DeoB"/>
</dbReference>
<evidence type="ECO:0000256" key="5">
    <source>
        <dbReference type="ARBA" id="ARBA00023235"/>
    </source>
</evidence>
<name>C6LIB6_9FIRM</name>